<dbReference type="EMBL" id="BARV01019337">
    <property type="protein sequence ID" value="GAI29847.1"/>
    <property type="molecule type" value="Genomic_DNA"/>
</dbReference>
<organism evidence="1">
    <name type="scientific">marine sediment metagenome</name>
    <dbReference type="NCBI Taxonomy" id="412755"/>
    <lineage>
        <taxon>unclassified sequences</taxon>
        <taxon>metagenomes</taxon>
        <taxon>ecological metagenomes</taxon>
    </lineage>
</organism>
<name>X1MDW2_9ZZZZ</name>
<comment type="caution">
    <text evidence="1">The sequence shown here is derived from an EMBL/GenBank/DDBJ whole genome shotgun (WGS) entry which is preliminary data.</text>
</comment>
<gene>
    <name evidence="1" type="ORF">S06H3_32509</name>
</gene>
<feature type="non-terminal residue" evidence="1">
    <location>
        <position position="92"/>
    </location>
</feature>
<protein>
    <submittedName>
        <fullName evidence="1">Uncharacterized protein</fullName>
    </submittedName>
</protein>
<evidence type="ECO:0000313" key="1">
    <source>
        <dbReference type="EMBL" id="GAI29847.1"/>
    </source>
</evidence>
<dbReference type="AlphaFoldDB" id="X1MDW2"/>
<reference evidence="1" key="1">
    <citation type="journal article" date="2014" name="Front. Microbiol.">
        <title>High frequency of phylogenetically diverse reductive dehalogenase-homologous genes in deep subseafloor sedimentary metagenomes.</title>
        <authorList>
            <person name="Kawai M."/>
            <person name="Futagami T."/>
            <person name="Toyoda A."/>
            <person name="Takaki Y."/>
            <person name="Nishi S."/>
            <person name="Hori S."/>
            <person name="Arai W."/>
            <person name="Tsubouchi T."/>
            <person name="Morono Y."/>
            <person name="Uchiyama I."/>
            <person name="Ito T."/>
            <person name="Fujiyama A."/>
            <person name="Inagaki F."/>
            <person name="Takami H."/>
        </authorList>
    </citation>
    <scope>NUCLEOTIDE SEQUENCE</scope>
    <source>
        <strain evidence="1">Expedition CK06-06</strain>
    </source>
</reference>
<accession>X1MDW2</accession>
<sequence>MTTLNELINKYKGHEVDFVLPSDIGDTPLYLDLYLLYESPDQRWHKVQTLIYEYFNSYLKKYRNREISEENLINALKFPEVPYIALGYCREG</sequence>
<proteinExistence type="predicted"/>